<dbReference type="GO" id="GO:0006355">
    <property type="term" value="P:regulation of DNA-templated transcription"/>
    <property type="evidence" value="ECO:0007669"/>
    <property type="project" value="TreeGrafter"/>
</dbReference>
<dbReference type="Proteomes" id="UP000694844">
    <property type="component" value="Chromosome 10"/>
</dbReference>
<evidence type="ECO:0000313" key="3">
    <source>
        <dbReference type="RefSeq" id="XP_022312759.1"/>
    </source>
</evidence>
<dbReference type="InterPro" id="IPR003151">
    <property type="entry name" value="PIK-rel_kinase_FAT"/>
</dbReference>
<dbReference type="GO" id="GO:0035267">
    <property type="term" value="C:NuA4 histone acetyltransferase complex"/>
    <property type="evidence" value="ECO:0007669"/>
    <property type="project" value="TreeGrafter"/>
</dbReference>
<reference evidence="3" key="1">
    <citation type="submission" date="2025-08" db="UniProtKB">
        <authorList>
            <consortium name="RefSeq"/>
        </authorList>
    </citation>
    <scope>IDENTIFICATION</scope>
    <source>
        <tissue evidence="3">Whole sample</tissue>
    </source>
</reference>
<sequence>MWTGLWQKRSKFNETNTAIAYEQHGFFEQAQTAYEQCMTKARQDHNSASAQPTTLPEYKVWEEHWIRCCKELNQWDLLLEYATSKGNTNPHLVLESAWRVPNWSVMKDALAQVELSCPKEMAWKVNLYRGYIAICHPDDHHLNMVTMIERLVEVSSNLAIKEWRRLPAVLSHIHVPLLQAAQQIMELQEAAQINQGLQPANITRSSSLHDMKAIVKTWRNRLPMISDDLSHWSDIFTWRQHHYQFIVSHYDSHASQDPANSNHSMLGVHASAQAIIHFGKIARKHGLTGVCLDSLSRIHTIPSVPIVDCFQKIRQQVKCYLQMAGTMGKNELQEGLEVIESTNLKYFTKEFTAEFYALKGMFLAQIGRSDDANKAFSAAVQMHDTLVKAWALWGDYLENVFTKDKKTELGVSAITCFLHACRHQNESKSRKYLAKVLWLLTYDDEKSSLAEAVDKYCVGVPLSSGCPGSLSC</sequence>
<dbReference type="GO" id="GO:0005634">
    <property type="term" value="C:nucleus"/>
    <property type="evidence" value="ECO:0007669"/>
    <property type="project" value="TreeGrafter"/>
</dbReference>
<evidence type="ECO:0000313" key="2">
    <source>
        <dbReference type="Proteomes" id="UP000694844"/>
    </source>
</evidence>
<protein>
    <submittedName>
        <fullName evidence="3">Transformation/transcription domain-associated protein-like</fullName>
    </submittedName>
</protein>
<dbReference type="RefSeq" id="XP_022312759.1">
    <property type="nucleotide sequence ID" value="XM_022457051.1"/>
</dbReference>
<dbReference type="GO" id="GO:0006281">
    <property type="term" value="P:DNA repair"/>
    <property type="evidence" value="ECO:0007669"/>
    <property type="project" value="TreeGrafter"/>
</dbReference>
<dbReference type="PANTHER" id="PTHR11139:SF1">
    <property type="entry name" value="TRANSFORMATION_TRANSCRIPTION DOMAIN-ASSOCIATED PROTEIN"/>
    <property type="match status" value="1"/>
</dbReference>
<dbReference type="KEGG" id="cvn:111117818"/>
<feature type="domain" description="FAT" evidence="1">
    <location>
        <begin position="16"/>
        <end position="472"/>
    </location>
</feature>
<dbReference type="SUPFAM" id="SSF48452">
    <property type="entry name" value="TPR-like"/>
    <property type="match status" value="1"/>
</dbReference>
<dbReference type="GeneID" id="111117818"/>
<keyword evidence="2" id="KW-1185">Reference proteome</keyword>
<dbReference type="Pfam" id="PF02259">
    <property type="entry name" value="FAT"/>
    <property type="match status" value="1"/>
</dbReference>
<dbReference type="InterPro" id="IPR011990">
    <property type="entry name" value="TPR-like_helical_dom_sf"/>
</dbReference>
<dbReference type="GO" id="GO:0000124">
    <property type="term" value="C:SAGA complex"/>
    <property type="evidence" value="ECO:0007669"/>
    <property type="project" value="TreeGrafter"/>
</dbReference>
<gene>
    <name evidence="3" type="primary">LOC111117818</name>
</gene>
<dbReference type="InterPro" id="IPR050517">
    <property type="entry name" value="DDR_Repair_Kinase"/>
</dbReference>
<proteinExistence type="predicted"/>
<dbReference type="PROSITE" id="PS51189">
    <property type="entry name" value="FAT"/>
    <property type="match status" value="1"/>
</dbReference>
<organism evidence="2 3">
    <name type="scientific">Crassostrea virginica</name>
    <name type="common">Eastern oyster</name>
    <dbReference type="NCBI Taxonomy" id="6565"/>
    <lineage>
        <taxon>Eukaryota</taxon>
        <taxon>Metazoa</taxon>
        <taxon>Spiralia</taxon>
        <taxon>Lophotrochozoa</taxon>
        <taxon>Mollusca</taxon>
        <taxon>Bivalvia</taxon>
        <taxon>Autobranchia</taxon>
        <taxon>Pteriomorphia</taxon>
        <taxon>Ostreida</taxon>
        <taxon>Ostreoidea</taxon>
        <taxon>Ostreidae</taxon>
        <taxon>Crassostrea</taxon>
    </lineage>
</organism>
<dbReference type="PANTHER" id="PTHR11139">
    <property type="entry name" value="ATAXIA TELANGIECTASIA MUTATED ATM -RELATED"/>
    <property type="match status" value="1"/>
</dbReference>
<name>A0A8B8CC90_CRAVI</name>
<dbReference type="AlphaFoldDB" id="A0A8B8CC90"/>
<dbReference type="InterPro" id="IPR014009">
    <property type="entry name" value="PIK_FAT"/>
</dbReference>
<dbReference type="OrthoDB" id="5570127at2759"/>
<evidence type="ECO:0000259" key="1">
    <source>
        <dbReference type="PROSITE" id="PS51189"/>
    </source>
</evidence>
<accession>A0A8B8CC90</accession>